<organism evidence="1 2">
    <name type="scientific">Rhodococcus wratislaviensis NBRC 100605</name>
    <dbReference type="NCBI Taxonomy" id="1219028"/>
    <lineage>
        <taxon>Bacteria</taxon>
        <taxon>Bacillati</taxon>
        <taxon>Actinomycetota</taxon>
        <taxon>Actinomycetes</taxon>
        <taxon>Mycobacteriales</taxon>
        <taxon>Nocardiaceae</taxon>
        <taxon>Rhodococcus</taxon>
    </lineage>
</organism>
<protein>
    <submittedName>
        <fullName evidence="1">Uncharacterized protein</fullName>
    </submittedName>
</protein>
<reference evidence="1 2" key="1">
    <citation type="submission" date="2014-02" db="EMBL/GenBank/DDBJ databases">
        <title>Whole genome shotgun sequence of Rhodococcus wratislaviensis NBRC 100605.</title>
        <authorList>
            <person name="Hosoyama A."/>
            <person name="Tsuchikane K."/>
            <person name="Yoshida I."/>
            <person name="Ohji S."/>
            <person name="Ichikawa N."/>
            <person name="Yamazoe A."/>
            <person name="Fujita N."/>
        </authorList>
    </citation>
    <scope>NUCLEOTIDE SEQUENCE [LARGE SCALE GENOMIC DNA]</scope>
    <source>
        <strain evidence="1 2">NBRC 100605</strain>
    </source>
</reference>
<gene>
    <name evidence="1" type="ORF">RW1_057_00140</name>
</gene>
<name>X0PYI1_RHOWR</name>
<comment type="caution">
    <text evidence="1">The sequence shown here is derived from an EMBL/GenBank/DDBJ whole genome shotgun (WGS) entry which is preliminary data.</text>
</comment>
<proteinExistence type="predicted"/>
<evidence type="ECO:0000313" key="1">
    <source>
        <dbReference type="EMBL" id="GAF48644.1"/>
    </source>
</evidence>
<keyword evidence="2" id="KW-1185">Reference proteome</keyword>
<dbReference type="EMBL" id="BAWF01000057">
    <property type="protein sequence ID" value="GAF48644.1"/>
    <property type="molecule type" value="Genomic_DNA"/>
</dbReference>
<dbReference type="Proteomes" id="UP000019491">
    <property type="component" value="Unassembled WGS sequence"/>
</dbReference>
<evidence type="ECO:0000313" key="2">
    <source>
        <dbReference type="Proteomes" id="UP000019491"/>
    </source>
</evidence>
<sequence length="160" mass="17106">MDATGEFFSWTSRRTVIGSCSRASSATGLPRAQSDMADDLPQRGLDVRLVVSGRHCRLITFTQGGIDYVVVAIGSVRGRRDVPIRAVDEESLLIDASRSATSAEILIGIPIDPRMADPVRCRERVLSSQLCQGGPIRQMLGVTGVHSVLVPVLAPANHAA</sequence>
<accession>X0PYI1</accession>
<dbReference type="AlphaFoldDB" id="X0PYI1"/>